<protein>
    <recommendedName>
        <fullName evidence="3">DnaA initiator-associating factor for replication initiation HobA</fullName>
    </recommendedName>
</protein>
<dbReference type="KEGG" id="het:BBW65_06850"/>
<evidence type="ECO:0008006" key="3">
    <source>
        <dbReference type="Google" id="ProtNLM"/>
    </source>
</evidence>
<gene>
    <name evidence="1" type="ORF">BBW65_06850</name>
</gene>
<dbReference type="STRING" id="222136.BBW65_06850"/>
<organism evidence="1 2">
    <name type="scientific">Helicobacter enhydrae</name>
    <dbReference type="NCBI Taxonomy" id="222136"/>
    <lineage>
        <taxon>Bacteria</taxon>
        <taxon>Pseudomonadati</taxon>
        <taxon>Campylobacterota</taxon>
        <taxon>Epsilonproteobacteria</taxon>
        <taxon>Campylobacterales</taxon>
        <taxon>Helicobacteraceae</taxon>
        <taxon>Helicobacter</taxon>
    </lineage>
</organism>
<dbReference type="Pfam" id="PF12163">
    <property type="entry name" value="HobA"/>
    <property type="match status" value="1"/>
</dbReference>
<dbReference type="InterPro" id="IPR021011">
    <property type="entry name" value="HobA"/>
</dbReference>
<accession>A0A1B1U6Y7</accession>
<name>A0A1B1U6Y7_9HELI</name>
<reference evidence="2" key="1">
    <citation type="submission" date="2016-07" db="EMBL/GenBank/DDBJ databases">
        <authorList>
            <person name="Florea S."/>
            <person name="Webb J.S."/>
            <person name="Jaromczyk J."/>
            <person name="Schardl C.L."/>
        </authorList>
    </citation>
    <scope>NUCLEOTIDE SEQUENCE [LARGE SCALE GENOMIC DNA]</scope>
    <source>
        <strain evidence="2">MIT 01-6242</strain>
    </source>
</reference>
<dbReference type="InterPro" id="IPR038381">
    <property type="entry name" value="HobA_sf"/>
</dbReference>
<dbReference type="AlphaFoldDB" id="A0A1B1U6Y7"/>
<dbReference type="EMBL" id="CP016503">
    <property type="protein sequence ID" value="ANV98529.1"/>
    <property type="molecule type" value="Genomic_DNA"/>
</dbReference>
<dbReference type="Proteomes" id="UP000092884">
    <property type="component" value="Chromosome"/>
</dbReference>
<sequence length="187" mass="21997">MEEISDWILQTIRKENELQGKKYGWLEENYLNLSLLFSNALSFILRGGTFIIVTDNQRLWFKHYMLANINHPKNNRPFLPFVSMEGFENILPIQNSKSSQNVQLFKDMLDMTFKEYAFFYVGKNNLSPIIDLALENENSFLWMIGESISNSLRIDEDDILDVKLLQLYKLFDLSLSAMIVEKFSLEF</sequence>
<dbReference type="Gene3D" id="3.40.50.11670">
    <property type="entry name" value="DNA replication regulator HobA"/>
    <property type="match status" value="1"/>
</dbReference>
<evidence type="ECO:0000313" key="2">
    <source>
        <dbReference type="Proteomes" id="UP000092884"/>
    </source>
</evidence>
<proteinExistence type="predicted"/>
<evidence type="ECO:0000313" key="1">
    <source>
        <dbReference type="EMBL" id="ANV98529.1"/>
    </source>
</evidence>
<keyword evidence="2" id="KW-1185">Reference proteome</keyword>